<evidence type="ECO:0000256" key="3">
    <source>
        <dbReference type="ARBA" id="ARBA00035647"/>
    </source>
</evidence>
<dbReference type="STRING" id="1441469.A0A225AKF0"/>
<gene>
    <name evidence="7" type="ORF">UA08_02252</name>
</gene>
<feature type="compositionally biased region" description="Basic and acidic residues" evidence="5">
    <location>
        <begin position="91"/>
        <end position="102"/>
    </location>
</feature>
<evidence type="ECO:0000256" key="5">
    <source>
        <dbReference type="SAM" id="MobiDB-lite"/>
    </source>
</evidence>
<protein>
    <recommendedName>
        <fullName evidence="4">Small ribosomal subunit protein mS38</fullName>
    </recommendedName>
</protein>
<feature type="domain" description="Ribosomal protein mS38 C-terminal" evidence="6">
    <location>
        <begin position="340"/>
        <end position="373"/>
    </location>
</feature>
<evidence type="ECO:0000313" key="8">
    <source>
        <dbReference type="Proteomes" id="UP000214365"/>
    </source>
</evidence>
<evidence type="ECO:0000313" key="7">
    <source>
        <dbReference type="EMBL" id="OKL62031.1"/>
    </source>
</evidence>
<dbReference type="Proteomes" id="UP000214365">
    <property type="component" value="Unassembled WGS sequence"/>
</dbReference>
<comment type="similarity">
    <text evidence="3">Belongs to the mitochondrion-specific ribosomal protein mS38 family.</text>
</comment>
<dbReference type="PANTHER" id="PTHR32035:SF3">
    <property type="entry name" value="SMALL RIBOSOMAL SUBUNIT PROTEIN MS38"/>
    <property type="match status" value="1"/>
</dbReference>
<evidence type="ECO:0000256" key="1">
    <source>
        <dbReference type="ARBA" id="ARBA00004173"/>
    </source>
</evidence>
<keyword evidence="2" id="KW-0496">Mitochondrion</keyword>
<evidence type="ECO:0000256" key="2">
    <source>
        <dbReference type="ARBA" id="ARBA00023128"/>
    </source>
</evidence>
<evidence type="ECO:0000256" key="4">
    <source>
        <dbReference type="ARBA" id="ARBA00035682"/>
    </source>
</evidence>
<dbReference type="InterPro" id="IPR013177">
    <property type="entry name" value="Ribosomal_mS38_C"/>
</dbReference>
<dbReference type="PANTHER" id="PTHR32035">
    <property type="entry name" value="AURORA KINASE A-INTERACTING PROTEIN"/>
    <property type="match status" value="1"/>
</dbReference>
<dbReference type="OrthoDB" id="5364404at2759"/>
<dbReference type="Pfam" id="PF08213">
    <property type="entry name" value="COX24_C"/>
    <property type="match status" value="1"/>
</dbReference>
<dbReference type="GO" id="GO:0005739">
    <property type="term" value="C:mitochondrion"/>
    <property type="evidence" value="ECO:0007669"/>
    <property type="project" value="UniProtKB-SubCell"/>
</dbReference>
<dbReference type="RefSeq" id="XP_020122152.1">
    <property type="nucleotide sequence ID" value="XM_020264274.1"/>
</dbReference>
<accession>A0A225AKF0</accession>
<name>A0A225AKF0_TALAT</name>
<proteinExistence type="inferred from homology"/>
<organism evidence="7 8">
    <name type="scientific">Talaromyces atroroseus</name>
    <dbReference type="NCBI Taxonomy" id="1441469"/>
    <lineage>
        <taxon>Eukaryota</taxon>
        <taxon>Fungi</taxon>
        <taxon>Dikarya</taxon>
        <taxon>Ascomycota</taxon>
        <taxon>Pezizomycotina</taxon>
        <taxon>Eurotiomycetes</taxon>
        <taxon>Eurotiomycetidae</taxon>
        <taxon>Eurotiales</taxon>
        <taxon>Trichocomaceae</taxon>
        <taxon>Talaromyces</taxon>
        <taxon>Talaromyces sect. Trachyspermi</taxon>
    </lineage>
</organism>
<dbReference type="GeneID" id="31002007"/>
<comment type="caution">
    <text evidence="7">The sequence shown here is derived from an EMBL/GenBank/DDBJ whole genome shotgun (WGS) entry which is preliminary data.</text>
</comment>
<sequence>MLSSSIRRAVRTTSSTVPFPNVLLPTTANVAGVKSGLLLGEHNRRAQHQRRYSSSSKPPVPPNDGSRPIDTSSSSSQAPAKNGVSNKSAAQKREGGKNSNKEHGRKAPSKSRRAYSTFLNLPSVPSTQDMPMQDVHLASFFSFHRPISVSNSIPPTTNDDAFNAIFESKSMSKKGRTDVINTLASAVQSMEHAYHGQDDLRHAVTHASVSNADPRIIHLDDVSEEELHTSIAEFARRLTPFNPPAAPKPYNAEEIAAAEEGPVDVVAEENPNVRTYSTVLTIRETAYADGQRTFQTYVAPLVPEEQHGDIEAPSANETALDEPNRPNSSYIERTVNNTMYAISVRRQRKLKMKKHKFKKLLRKTRTLRRKLDKA</sequence>
<dbReference type="EMBL" id="LFMY01000003">
    <property type="protein sequence ID" value="OKL62031.1"/>
    <property type="molecule type" value="Genomic_DNA"/>
</dbReference>
<feature type="compositionally biased region" description="Basic residues" evidence="5">
    <location>
        <begin position="103"/>
        <end position="113"/>
    </location>
</feature>
<comment type="subcellular location">
    <subcellularLocation>
        <location evidence="1">Mitochondrion</location>
    </subcellularLocation>
</comment>
<keyword evidence="8" id="KW-1185">Reference proteome</keyword>
<reference evidence="7 8" key="1">
    <citation type="submission" date="2015-06" db="EMBL/GenBank/DDBJ databases">
        <title>Talaromyces atroroseus IBT 11181 draft genome.</title>
        <authorList>
            <person name="Rasmussen K.B."/>
            <person name="Rasmussen S."/>
            <person name="Petersen B."/>
            <person name="Sicheritz-Ponten T."/>
            <person name="Mortensen U.H."/>
            <person name="Thrane U."/>
        </authorList>
    </citation>
    <scope>NUCLEOTIDE SEQUENCE [LARGE SCALE GENOMIC DNA]</scope>
    <source>
        <strain evidence="7 8">IBT 11181</strain>
    </source>
</reference>
<dbReference type="AlphaFoldDB" id="A0A225AKF0"/>
<feature type="region of interest" description="Disordered" evidence="5">
    <location>
        <begin position="44"/>
        <end position="115"/>
    </location>
</feature>
<evidence type="ECO:0000259" key="6">
    <source>
        <dbReference type="SMART" id="SM01155"/>
    </source>
</evidence>
<dbReference type="SMART" id="SM01155">
    <property type="entry name" value="DUF1713"/>
    <property type="match status" value="1"/>
</dbReference>
<feature type="compositionally biased region" description="Polar residues" evidence="5">
    <location>
        <begin position="69"/>
        <end position="89"/>
    </location>
</feature>